<dbReference type="AlphaFoldDB" id="A0AAV4W329"/>
<dbReference type="Proteomes" id="UP001054945">
    <property type="component" value="Unassembled WGS sequence"/>
</dbReference>
<reference evidence="2 3" key="1">
    <citation type="submission" date="2021-06" db="EMBL/GenBank/DDBJ databases">
        <title>Caerostris extrusa draft genome.</title>
        <authorList>
            <person name="Kono N."/>
            <person name="Arakawa K."/>
        </authorList>
    </citation>
    <scope>NUCLEOTIDE SEQUENCE [LARGE SCALE GENOMIC DNA]</scope>
</reference>
<comment type="caution">
    <text evidence="2">The sequence shown here is derived from an EMBL/GenBank/DDBJ whole genome shotgun (WGS) entry which is preliminary data.</text>
</comment>
<name>A0AAV4W329_CAEEX</name>
<keyword evidence="3" id="KW-1185">Reference proteome</keyword>
<proteinExistence type="predicted"/>
<sequence>QHDYKTTSGSEFNPRKDSKKKIIAEIVRSCSTSCSTATDNLLSFAFNDTGRAKNVSCSEDDPCYVIIQSLHRFLQNRKKKKSCGFRPGERRGQVTDSARSIHLQK</sequence>
<evidence type="ECO:0000256" key="1">
    <source>
        <dbReference type="SAM" id="MobiDB-lite"/>
    </source>
</evidence>
<organism evidence="2 3">
    <name type="scientific">Caerostris extrusa</name>
    <name type="common">Bark spider</name>
    <name type="synonym">Caerostris bankana</name>
    <dbReference type="NCBI Taxonomy" id="172846"/>
    <lineage>
        <taxon>Eukaryota</taxon>
        <taxon>Metazoa</taxon>
        <taxon>Ecdysozoa</taxon>
        <taxon>Arthropoda</taxon>
        <taxon>Chelicerata</taxon>
        <taxon>Arachnida</taxon>
        <taxon>Araneae</taxon>
        <taxon>Araneomorphae</taxon>
        <taxon>Entelegynae</taxon>
        <taxon>Araneoidea</taxon>
        <taxon>Araneidae</taxon>
        <taxon>Caerostris</taxon>
    </lineage>
</organism>
<evidence type="ECO:0000313" key="2">
    <source>
        <dbReference type="EMBL" id="GIY76961.1"/>
    </source>
</evidence>
<feature type="region of interest" description="Disordered" evidence="1">
    <location>
        <begin position="81"/>
        <end position="105"/>
    </location>
</feature>
<dbReference type="EMBL" id="BPLR01015556">
    <property type="protein sequence ID" value="GIY76961.1"/>
    <property type="molecule type" value="Genomic_DNA"/>
</dbReference>
<feature type="non-terminal residue" evidence="2">
    <location>
        <position position="1"/>
    </location>
</feature>
<gene>
    <name evidence="2" type="ORF">CEXT_195351</name>
</gene>
<accession>A0AAV4W329</accession>
<protein>
    <submittedName>
        <fullName evidence="2">Uncharacterized protein</fullName>
    </submittedName>
</protein>
<evidence type="ECO:0000313" key="3">
    <source>
        <dbReference type="Proteomes" id="UP001054945"/>
    </source>
</evidence>